<keyword evidence="2" id="KW-1185">Reference proteome</keyword>
<gene>
    <name evidence="1" type="ORF">DSO57_1021938</name>
</gene>
<proteinExistence type="predicted"/>
<dbReference type="Proteomes" id="UP001165960">
    <property type="component" value="Unassembled WGS sequence"/>
</dbReference>
<comment type="caution">
    <text evidence="1">The sequence shown here is derived from an EMBL/GenBank/DDBJ whole genome shotgun (WGS) entry which is preliminary data.</text>
</comment>
<evidence type="ECO:0000313" key="1">
    <source>
        <dbReference type="EMBL" id="KAJ9049679.1"/>
    </source>
</evidence>
<dbReference type="EMBL" id="QTSX02007208">
    <property type="protein sequence ID" value="KAJ9049679.1"/>
    <property type="molecule type" value="Genomic_DNA"/>
</dbReference>
<evidence type="ECO:0000313" key="2">
    <source>
        <dbReference type="Proteomes" id="UP001165960"/>
    </source>
</evidence>
<accession>A0ACC2RI30</accession>
<name>A0ACC2RI30_9FUNG</name>
<organism evidence="1 2">
    <name type="scientific">Entomophthora muscae</name>
    <dbReference type="NCBI Taxonomy" id="34485"/>
    <lineage>
        <taxon>Eukaryota</taxon>
        <taxon>Fungi</taxon>
        <taxon>Fungi incertae sedis</taxon>
        <taxon>Zoopagomycota</taxon>
        <taxon>Entomophthoromycotina</taxon>
        <taxon>Entomophthoromycetes</taxon>
        <taxon>Entomophthorales</taxon>
        <taxon>Entomophthoraceae</taxon>
        <taxon>Entomophthora</taxon>
    </lineage>
</organism>
<reference evidence="1" key="1">
    <citation type="submission" date="2022-04" db="EMBL/GenBank/DDBJ databases">
        <title>Genome of the entomopathogenic fungus Entomophthora muscae.</title>
        <authorList>
            <person name="Elya C."/>
            <person name="Lovett B.R."/>
            <person name="Lee E."/>
            <person name="Macias A.M."/>
            <person name="Hajek A.E."/>
            <person name="De Bivort B.L."/>
            <person name="Kasson M.T."/>
            <person name="De Fine Licht H.H."/>
            <person name="Stajich J.E."/>
        </authorList>
    </citation>
    <scope>NUCLEOTIDE SEQUENCE</scope>
    <source>
        <strain evidence="1">Berkeley</strain>
    </source>
</reference>
<protein>
    <submittedName>
        <fullName evidence="1">Uncharacterized protein</fullName>
    </submittedName>
</protein>
<sequence length="178" mass="20120">MEFCSSRTPFRPSTHVSFVKRAMKILKTPKISFSHKDEPDENEQEKSEWNLFCKKKPIKEVKVESSSLLEEIAKLDHVAANCPVKQCGYCGVEKDHTSNKCPARLARIKPKIADSMFVELMAVEKCNATPPVQSTNKHLQLVSPIIKKAKRMLSSCTRLDPKRTCIQEPTPTRVPSPV</sequence>